<evidence type="ECO:0000313" key="13">
    <source>
        <dbReference type="EMBL" id="KAK8400897.1"/>
    </source>
</evidence>
<feature type="transmembrane region" description="Helical" evidence="11">
    <location>
        <begin position="348"/>
        <end position="374"/>
    </location>
</feature>
<evidence type="ECO:0000256" key="2">
    <source>
        <dbReference type="ARBA" id="ARBA00010663"/>
    </source>
</evidence>
<comment type="caution">
    <text evidence="13">The sequence shown here is derived from an EMBL/GenBank/DDBJ whole genome shotgun (WGS) entry which is preliminary data.</text>
</comment>
<dbReference type="Proteomes" id="UP001487740">
    <property type="component" value="Unassembled WGS sequence"/>
</dbReference>
<evidence type="ECO:0000256" key="6">
    <source>
        <dbReference type="ARBA" id="ARBA00023136"/>
    </source>
</evidence>
<dbReference type="Pfam" id="PF00001">
    <property type="entry name" value="7tm_1"/>
    <property type="match status" value="1"/>
</dbReference>
<evidence type="ECO:0000256" key="9">
    <source>
        <dbReference type="RuleBase" id="RU000688"/>
    </source>
</evidence>
<dbReference type="PROSITE" id="PS50262">
    <property type="entry name" value="G_PROTEIN_RECEP_F1_2"/>
    <property type="match status" value="1"/>
</dbReference>
<keyword evidence="8 9" id="KW-0807">Transducer</keyword>
<feature type="transmembrane region" description="Helical" evidence="11">
    <location>
        <begin position="249"/>
        <end position="271"/>
    </location>
</feature>
<comment type="similarity">
    <text evidence="2 9">Belongs to the G-protein coupled receptor 1 family.</text>
</comment>
<dbReference type="PROSITE" id="PS00237">
    <property type="entry name" value="G_PROTEIN_RECEP_F1_1"/>
    <property type="match status" value="1"/>
</dbReference>
<accession>A0AAW0UQI0</accession>
<reference evidence="13 14" key="1">
    <citation type="submission" date="2023-03" db="EMBL/GenBank/DDBJ databases">
        <title>High-quality genome of Scylla paramamosain provides insights in environmental adaptation.</title>
        <authorList>
            <person name="Zhang L."/>
        </authorList>
    </citation>
    <scope>NUCLEOTIDE SEQUENCE [LARGE SCALE GENOMIC DNA]</scope>
    <source>
        <strain evidence="13">LZ_2023a</strain>
        <tissue evidence="13">Muscle</tissue>
    </source>
</reference>
<evidence type="ECO:0000256" key="7">
    <source>
        <dbReference type="ARBA" id="ARBA00023170"/>
    </source>
</evidence>
<sequence length="500" mass="56278">MLTTGLPQPLHHPHYSHHHQHHLRHHDHRRRVVHNTFLDDDLTTATTTTTTSHHQLLFLKSNITTTTTATTTAITHASYTPELLYSVTTTAMNVTSSSTPATAASDDYYYANLTTNLSTVSPPVFPEYIKVVSTLFCCLVLVVGVVGNVLVPVVILKDRDMRNSTNYFLMNLSAADLLVLLFCLPPVLVELHSPPQIWVMGYGMCKLTSYVEMSVVHASALSLVVISLERYHVICQPLQAGYRCTKAKAMVAILVIWVVAFLSAGPTLWIVHYGRFQYYDGTLQHECLLALTTSMAISFMVASHVFFFFVPMVVLVLLYAVIARRLLVDTSDLTHKKENPQTRARRQVVVMMATVVFFYFLCLLPIRVFFLWIIAVPQEDQFRLGIDGFYNILYFCRVMFYINSSINPDPLQHDLHQVPHGLPQGVPRPNTSCNTPTLANNIRLHYGANCSLVYKTVYSKCAANPQYSYASSVSTASQVTRQTSYASTRRSRSPTRDTFV</sequence>
<evidence type="ECO:0000256" key="11">
    <source>
        <dbReference type="SAM" id="Phobius"/>
    </source>
</evidence>
<keyword evidence="5 9" id="KW-0297">G-protein coupled receptor</keyword>
<feature type="compositionally biased region" description="Basic residues" evidence="10">
    <location>
        <begin position="11"/>
        <end position="28"/>
    </location>
</feature>
<keyword evidence="14" id="KW-1185">Reference proteome</keyword>
<feature type="transmembrane region" description="Helical" evidence="11">
    <location>
        <begin position="209"/>
        <end position="228"/>
    </location>
</feature>
<proteinExistence type="inferred from homology"/>
<keyword evidence="3 9" id="KW-0812">Transmembrane</keyword>
<keyword evidence="6 11" id="KW-0472">Membrane</keyword>
<dbReference type="SUPFAM" id="SSF81321">
    <property type="entry name" value="Family A G protein-coupled receptor-like"/>
    <property type="match status" value="1"/>
</dbReference>
<feature type="region of interest" description="Disordered" evidence="10">
    <location>
        <begin position="480"/>
        <end position="500"/>
    </location>
</feature>
<dbReference type="PANTHER" id="PTHR24243">
    <property type="entry name" value="G-PROTEIN COUPLED RECEPTOR"/>
    <property type="match status" value="1"/>
</dbReference>
<evidence type="ECO:0000256" key="8">
    <source>
        <dbReference type="ARBA" id="ARBA00023224"/>
    </source>
</evidence>
<dbReference type="EMBL" id="JARAKH010000009">
    <property type="protein sequence ID" value="KAK8400897.1"/>
    <property type="molecule type" value="Genomic_DNA"/>
</dbReference>
<feature type="transmembrane region" description="Helical" evidence="11">
    <location>
        <begin position="305"/>
        <end position="327"/>
    </location>
</feature>
<comment type="subcellular location">
    <subcellularLocation>
        <location evidence="1">Membrane</location>
        <topology evidence="1">Multi-pass membrane protein</topology>
    </subcellularLocation>
</comment>
<dbReference type="PRINTS" id="PR00237">
    <property type="entry name" value="GPCRRHODOPSN"/>
</dbReference>
<feature type="transmembrane region" description="Helical" evidence="11">
    <location>
        <begin position="168"/>
        <end position="189"/>
    </location>
</feature>
<dbReference type="PANTHER" id="PTHR24243:SF233">
    <property type="entry name" value="THYROTROPIN-RELEASING HORMONE RECEPTOR"/>
    <property type="match status" value="1"/>
</dbReference>
<evidence type="ECO:0000256" key="3">
    <source>
        <dbReference type="ARBA" id="ARBA00022692"/>
    </source>
</evidence>
<feature type="transmembrane region" description="Helical" evidence="11">
    <location>
        <begin position="131"/>
        <end position="156"/>
    </location>
</feature>
<evidence type="ECO:0000256" key="4">
    <source>
        <dbReference type="ARBA" id="ARBA00022989"/>
    </source>
</evidence>
<name>A0AAW0UQI0_SCYPA</name>
<evidence type="ECO:0000313" key="14">
    <source>
        <dbReference type="Proteomes" id="UP001487740"/>
    </source>
</evidence>
<evidence type="ECO:0000256" key="5">
    <source>
        <dbReference type="ARBA" id="ARBA00023040"/>
    </source>
</evidence>
<keyword evidence="7 9" id="KW-0675">Receptor</keyword>
<gene>
    <name evidence="13" type="ORF">O3P69_002574</name>
</gene>
<dbReference type="Gene3D" id="1.20.1070.10">
    <property type="entry name" value="Rhodopsin 7-helix transmembrane proteins"/>
    <property type="match status" value="1"/>
</dbReference>
<feature type="domain" description="G-protein coupled receptors family 1 profile" evidence="12">
    <location>
        <begin position="147"/>
        <end position="411"/>
    </location>
</feature>
<dbReference type="GO" id="GO:0004930">
    <property type="term" value="F:G protein-coupled receptor activity"/>
    <property type="evidence" value="ECO:0007669"/>
    <property type="project" value="UniProtKB-KW"/>
</dbReference>
<evidence type="ECO:0000256" key="10">
    <source>
        <dbReference type="SAM" id="MobiDB-lite"/>
    </source>
</evidence>
<keyword evidence="4 11" id="KW-1133">Transmembrane helix</keyword>
<organism evidence="13 14">
    <name type="scientific">Scylla paramamosain</name>
    <name type="common">Mud crab</name>
    <dbReference type="NCBI Taxonomy" id="85552"/>
    <lineage>
        <taxon>Eukaryota</taxon>
        <taxon>Metazoa</taxon>
        <taxon>Ecdysozoa</taxon>
        <taxon>Arthropoda</taxon>
        <taxon>Crustacea</taxon>
        <taxon>Multicrustacea</taxon>
        <taxon>Malacostraca</taxon>
        <taxon>Eumalacostraca</taxon>
        <taxon>Eucarida</taxon>
        <taxon>Decapoda</taxon>
        <taxon>Pleocyemata</taxon>
        <taxon>Brachyura</taxon>
        <taxon>Eubrachyura</taxon>
        <taxon>Portunoidea</taxon>
        <taxon>Portunidae</taxon>
        <taxon>Portuninae</taxon>
        <taxon>Scylla</taxon>
    </lineage>
</organism>
<dbReference type="InterPro" id="IPR017452">
    <property type="entry name" value="GPCR_Rhodpsn_7TM"/>
</dbReference>
<protein>
    <recommendedName>
        <fullName evidence="12">G-protein coupled receptors family 1 profile domain-containing protein</fullName>
    </recommendedName>
</protein>
<dbReference type="GO" id="GO:0005886">
    <property type="term" value="C:plasma membrane"/>
    <property type="evidence" value="ECO:0007669"/>
    <property type="project" value="TreeGrafter"/>
</dbReference>
<evidence type="ECO:0000259" key="12">
    <source>
        <dbReference type="PROSITE" id="PS50262"/>
    </source>
</evidence>
<dbReference type="InterPro" id="IPR000276">
    <property type="entry name" value="GPCR_Rhodpsn"/>
</dbReference>
<evidence type="ECO:0000256" key="1">
    <source>
        <dbReference type="ARBA" id="ARBA00004141"/>
    </source>
</evidence>
<dbReference type="AlphaFoldDB" id="A0AAW0UQI0"/>
<feature type="region of interest" description="Disordered" evidence="10">
    <location>
        <begin position="1"/>
        <end position="28"/>
    </location>
</feature>